<dbReference type="AlphaFoldDB" id="A0A160TN42"/>
<feature type="transmembrane region" description="Helical" evidence="13">
    <location>
        <begin position="48"/>
        <end position="79"/>
    </location>
</feature>
<reference evidence="15" key="1">
    <citation type="submission" date="2015-10" db="EMBL/GenBank/DDBJ databases">
        <authorList>
            <person name="Gilbert D.G."/>
        </authorList>
    </citation>
    <scope>NUCLEOTIDE SEQUENCE</scope>
</reference>
<keyword evidence="4" id="KW-0597">Phosphoprotein</keyword>
<sequence>MTDGRTSLFDTMRGVKLHLSPRQFLLTIFLVVLSATGSFAASRVSEVAAALVFVLGITVAGALCGLASALIAALVGFLIYNFYLTEPVLTFRLATGSDAAPLVVFNLCALVSGVLAGRLKDHAEAARVSNLQLNSLLELSRALQSALRLQDVVATVGKAAQDILGARVSLFRAEGTDLVSLDQIPHDTRWRSFAATVLSSPTPMLRDGGLLGRRLERGTEGPIAMVVEPFRPRGIEPAFVNALGNMVALALERAALSEQMTERNASARAEELKSALLASVSHDFRTPLAAISASASSLITYGEKLDPETSMRLLRGIVDEGERLNRYTANLLEMSRLETGGGPAPLQVLSVSEMVAAAVQRVRSRAGTRAIVMRDRESDLLIAANPALFELVLINILDNAITYSDDGTRIRIEIARADGLCRIAISDEGYGIPEQDAKRVFDRFYRVARSEASPRGSGLGLAIAKGFVEALGGTIGATVPGIEGRGTLITICLPLAEGTRAP</sequence>
<feature type="transmembrane region" description="Helical" evidence="13">
    <location>
        <begin position="24"/>
        <end position="41"/>
    </location>
</feature>
<dbReference type="InterPro" id="IPR003661">
    <property type="entry name" value="HisK_dim/P_dom"/>
</dbReference>
<evidence type="ECO:0000313" key="15">
    <source>
        <dbReference type="EMBL" id="CUS44939.1"/>
    </source>
</evidence>
<proteinExistence type="predicted"/>
<evidence type="ECO:0000256" key="3">
    <source>
        <dbReference type="ARBA" id="ARBA00012438"/>
    </source>
</evidence>
<keyword evidence="12 13" id="KW-0472">Membrane</keyword>
<evidence type="ECO:0000256" key="7">
    <source>
        <dbReference type="ARBA" id="ARBA00022741"/>
    </source>
</evidence>
<comment type="catalytic activity">
    <reaction evidence="1">
        <text>ATP + protein L-histidine = ADP + protein N-phospho-L-histidine.</text>
        <dbReference type="EC" id="2.7.13.3"/>
    </reaction>
</comment>
<keyword evidence="7" id="KW-0547">Nucleotide-binding</keyword>
<dbReference type="GO" id="GO:0000155">
    <property type="term" value="F:phosphorelay sensor kinase activity"/>
    <property type="evidence" value="ECO:0007669"/>
    <property type="project" value="InterPro"/>
</dbReference>
<keyword evidence="10 13" id="KW-1133">Transmembrane helix</keyword>
<dbReference type="FunFam" id="3.30.565.10:FF:000006">
    <property type="entry name" value="Sensor histidine kinase WalK"/>
    <property type="match status" value="1"/>
</dbReference>
<evidence type="ECO:0000259" key="14">
    <source>
        <dbReference type="PROSITE" id="PS50109"/>
    </source>
</evidence>
<dbReference type="Pfam" id="PF02518">
    <property type="entry name" value="HATPase_c"/>
    <property type="match status" value="1"/>
</dbReference>
<dbReference type="InterPro" id="IPR025201">
    <property type="entry name" value="KdpD_TM"/>
</dbReference>
<dbReference type="GO" id="GO:0005524">
    <property type="term" value="F:ATP binding"/>
    <property type="evidence" value="ECO:0007669"/>
    <property type="project" value="UniProtKB-KW"/>
</dbReference>
<feature type="domain" description="Histidine kinase" evidence="14">
    <location>
        <begin position="279"/>
        <end position="497"/>
    </location>
</feature>
<evidence type="ECO:0000256" key="10">
    <source>
        <dbReference type="ARBA" id="ARBA00022989"/>
    </source>
</evidence>
<evidence type="ECO:0000256" key="8">
    <source>
        <dbReference type="ARBA" id="ARBA00022777"/>
    </source>
</evidence>
<dbReference type="Pfam" id="PF13493">
    <property type="entry name" value="DUF4118"/>
    <property type="match status" value="1"/>
</dbReference>
<keyword evidence="9" id="KW-0067">ATP-binding</keyword>
<evidence type="ECO:0000256" key="4">
    <source>
        <dbReference type="ARBA" id="ARBA00022553"/>
    </source>
</evidence>
<dbReference type="Gene3D" id="1.10.287.130">
    <property type="match status" value="1"/>
</dbReference>
<name>A0A160TN42_9ZZZZ</name>
<keyword evidence="5 15" id="KW-0808">Transferase</keyword>
<organism evidence="15">
    <name type="scientific">hydrothermal vent metagenome</name>
    <dbReference type="NCBI Taxonomy" id="652676"/>
    <lineage>
        <taxon>unclassified sequences</taxon>
        <taxon>metagenomes</taxon>
        <taxon>ecological metagenomes</taxon>
    </lineage>
</organism>
<dbReference type="Gene3D" id="3.30.565.10">
    <property type="entry name" value="Histidine kinase-like ATPase, C-terminal domain"/>
    <property type="match status" value="1"/>
</dbReference>
<dbReference type="InterPro" id="IPR003594">
    <property type="entry name" value="HATPase_dom"/>
</dbReference>
<evidence type="ECO:0000256" key="1">
    <source>
        <dbReference type="ARBA" id="ARBA00000085"/>
    </source>
</evidence>
<dbReference type="InterPro" id="IPR038318">
    <property type="entry name" value="KdpD_sf"/>
</dbReference>
<dbReference type="InterPro" id="IPR052023">
    <property type="entry name" value="Histidine_kinase_KdpD"/>
</dbReference>
<dbReference type="PROSITE" id="PS50109">
    <property type="entry name" value="HIS_KIN"/>
    <property type="match status" value="1"/>
</dbReference>
<evidence type="ECO:0000256" key="2">
    <source>
        <dbReference type="ARBA" id="ARBA00004141"/>
    </source>
</evidence>
<dbReference type="EC" id="2.7.13.3" evidence="3"/>
<keyword evidence="8 15" id="KW-0418">Kinase</keyword>
<dbReference type="CDD" id="cd00075">
    <property type="entry name" value="HATPase"/>
    <property type="match status" value="1"/>
</dbReference>
<dbReference type="InterPro" id="IPR036097">
    <property type="entry name" value="HisK_dim/P_sf"/>
</dbReference>
<evidence type="ECO:0000256" key="5">
    <source>
        <dbReference type="ARBA" id="ARBA00022679"/>
    </source>
</evidence>
<dbReference type="SUPFAM" id="SSF47384">
    <property type="entry name" value="Homodimeric domain of signal transducing histidine kinase"/>
    <property type="match status" value="1"/>
</dbReference>
<keyword evidence="15" id="KW-0406">Ion transport</keyword>
<accession>A0A160TN42</accession>
<keyword evidence="15" id="KW-0407">Ion channel</keyword>
<evidence type="ECO:0000256" key="11">
    <source>
        <dbReference type="ARBA" id="ARBA00023012"/>
    </source>
</evidence>
<dbReference type="GO" id="GO:0005886">
    <property type="term" value="C:plasma membrane"/>
    <property type="evidence" value="ECO:0007669"/>
    <property type="project" value="TreeGrafter"/>
</dbReference>
<keyword evidence="15" id="KW-0813">Transport</keyword>
<dbReference type="CDD" id="cd00082">
    <property type="entry name" value="HisKA"/>
    <property type="match status" value="1"/>
</dbReference>
<dbReference type="EMBL" id="CZQE01000195">
    <property type="protein sequence ID" value="CUS44939.1"/>
    <property type="molecule type" value="Genomic_DNA"/>
</dbReference>
<dbReference type="SUPFAM" id="SSF55874">
    <property type="entry name" value="ATPase domain of HSP90 chaperone/DNA topoisomerase II/histidine kinase"/>
    <property type="match status" value="1"/>
</dbReference>
<dbReference type="InterPro" id="IPR005467">
    <property type="entry name" value="His_kinase_dom"/>
</dbReference>
<dbReference type="GO" id="GO:0034220">
    <property type="term" value="P:monoatomic ion transmembrane transport"/>
    <property type="evidence" value="ECO:0007669"/>
    <property type="project" value="UniProtKB-KW"/>
</dbReference>
<evidence type="ECO:0000256" key="12">
    <source>
        <dbReference type="ARBA" id="ARBA00023136"/>
    </source>
</evidence>
<dbReference type="PANTHER" id="PTHR45569:SF1">
    <property type="entry name" value="SENSOR PROTEIN KDPD"/>
    <property type="match status" value="1"/>
</dbReference>
<gene>
    <name evidence="15" type="ORF">MGWOODY_Smn3867</name>
</gene>
<dbReference type="InterPro" id="IPR036890">
    <property type="entry name" value="HATPase_C_sf"/>
</dbReference>
<comment type="subcellular location">
    <subcellularLocation>
        <location evidence="2">Membrane</location>
        <topology evidence="2">Multi-pass membrane protein</topology>
    </subcellularLocation>
</comment>
<dbReference type="InterPro" id="IPR004358">
    <property type="entry name" value="Sig_transdc_His_kin-like_C"/>
</dbReference>
<evidence type="ECO:0000256" key="13">
    <source>
        <dbReference type="SAM" id="Phobius"/>
    </source>
</evidence>
<evidence type="ECO:0000256" key="6">
    <source>
        <dbReference type="ARBA" id="ARBA00022692"/>
    </source>
</evidence>
<dbReference type="SMART" id="SM00388">
    <property type="entry name" value="HisKA"/>
    <property type="match status" value="1"/>
</dbReference>
<keyword evidence="11" id="KW-0902">Two-component regulatory system</keyword>
<protein>
    <recommendedName>
        <fullName evidence="3">histidine kinase</fullName>
        <ecNumber evidence="3">2.7.13.3</ecNumber>
    </recommendedName>
</protein>
<dbReference type="PRINTS" id="PR00344">
    <property type="entry name" value="BCTRLSENSOR"/>
</dbReference>
<dbReference type="PANTHER" id="PTHR45569">
    <property type="entry name" value="SENSOR PROTEIN KDPD"/>
    <property type="match status" value="1"/>
</dbReference>
<evidence type="ECO:0000256" key="9">
    <source>
        <dbReference type="ARBA" id="ARBA00022840"/>
    </source>
</evidence>
<dbReference type="SMART" id="SM00387">
    <property type="entry name" value="HATPase_c"/>
    <property type="match status" value="1"/>
</dbReference>
<dbReference type="Gene3D" id="1.20.120.620">
    <property type="entry name" value="Backbone structure of the membrane domain of e. Coli histidine kinase receptor kdpd"/>
    <property type="match status" value="1"/>
</dbReference>
<keyword evidence="6 13" id="KW-0812">Transmembrane</keyword>
<dbReference type="Pfam" id="PF00512">
    <property type="entry name" value="HisKA"/>
    <property type="match status" value="1"/>
</dbReference>